<dbReference type="AlphaFoldDB" id="A0A3S5BPJ8"/>
<protein>
    <recommendedName>
        <fullName evidence="3">PH domain-containing protein</fullName>
    </recommendedName>
</protein>
<proteinExistence type="predicted"/>
<reference evidence="1" key="1">
    <citation type="submission" date="2018-11" db="EMBL/GenBank/DDBJ databases">
        <authorList>
            <consortium name="Pathogen Informatics"/>
        </authorList>
    </citation>
    <scope>NUCLEOTIDE SEQUENCE</scope>
</reference>
<dbReference type="InterPro" id="IPR011993">
    <property type="entry name" value="PH-like_dom_sf"/>
</dbReference>
<evidence type="ECO:0008006" key="3">
    <source>
        <dbReference type="Google" id="ProtNLM"/>
    </source>
</evidence>
<gene>
    <name evidence="1" type="ORF">PXEA_LOCUS5740</name>
</gene>
<evidence type="ECO:0000313" key="1">
    <source>
        <dbReference type="EMBL" id="VEL12300.1"/>
    </source>
</evidence>
<dbReference type="SUPFAM" id="SSF50729">
    <property type="entry name" value="PH domain-like"/>
    <property type="match status" value="1"/>
</dbReference>
<dbReference type="Proteomes" id="UP000784294">
    <property type="component" value="Unassembled WGS sequence"/>
</dbReference>
<dbReference type="OrthoDB" id="269822at2759"/>
<organism evidence="1 2">
    <name type="scientific">Protopolystoma xenopodis</name>
    <dbReference type="NCBI Taxonomy" id="117903"/>
    <lineage>
        <taxon>Eukaryota</taxon>
        <taxon>Metazoa</taxon>
        <taxon>Spiralia</taxon>
        <taxon>Lophotrochozoa</taxon>
        <taxon>Platyhelminthes</taxon>
        <taxon>Monogenea</taxon>
        <taxon>Polyopisthocotylea</taxon>
        <taxon>Polystomatidea</taxon>
        <taxon>Polystomatidae</taxon>
        <taxon>Protopolystoma</taxon>
    </lineage>
</organism>
<accession>A0A3S5BPJ8</accession>
<dbReference type="Gene3D" id="2.30.29.30">
    <property type="entry name" value="Pleckstrin-homology domain (PH domain)/Phosphotyrosine-binding domain (PTB)"/>
    <property type="match status" value="1"/>
</dbReference>
<comment type="caution">
    <text evidence="1">The sequence shown here is derived from an EMBL/GenBank/DDBJ whole genome shotgun (WGS) entry which is preliminary data.</text>
</comment>
<evidence type="ECO:0000313" key="2">
    <source>
        <dbReference type="Proteomes" id="UP000784294"/>
    </source>
</evidence>
<name>A0A3S5BPJ8_9PLAT</name>
<dbReference type="EMBL" id="CAAALY010014373">
    <property type="protein sequence ID" value="VEL12300.1"/>
    <property type="molecule type" value="Genomic_DNA"/>
</dbReference>
<keyword evidence="2" id="KW-1185">Reference proteome</keyword>
<sequence length="166" mass="16707">MGPAGAFSSPTSSPLPLLASTAAASASAANPFSSSAFLAGGSQTVNNWFPGSNSSRMTRARSELFAFPNTSVPNSHLASSSLLSSPSAGSSSFGLTPCGNSSTSAMGSLAGSVMQLSLQATCFSILYGPQCDLLEVMASSPDEANIWIAGITCLITGKRSGYGKHI</sequence>